<gene>
    <name evidence="2" type="ORF">MACH08_05740</name>
</gene>
<evidence type="ECO:0000313" key="2">
    <source>
        <dbReference type="EMBL" id="GLO64790.1"/>
    </source>
</evidence>
<dbReference type="EMBL" id="BSKO01000001">
    <property type="protein sequence ID" value="GLO64790.1"/>
    <property type="molecule type" value="Genomic_DNA"/>
</dbReference>
<keyword evidence="3" id="KW-1185">Reference proteome</keyword>
<organism evidence="2 3">
    <name type="scientific">Oceanobacillus kimchii</name>
    <dbReference type="NCBI Taxonomy" id="746691"/>
    <lineage>
        <taxon>Bacteria</taxon>
        <taxon>Bacillati</taxon>
        <taxon>Bacillota</taxon>
        <taxon>Bacilli</taxon>
        <taxon>Bacillales</taxon>
        <taxon>Bacillaceae</taxon>
        <taxon>Oceanobacillus</taxon>
    </lineage>
</organism>
<comment type="caution">
    <text evidence="2">The sequence shown here is derived from an EMBL/GenBank/DDBJ whole genome shotgun (WGS) entry which is preliminary data.</text>
</comment>
<proteinExistence type="predicted"/>
<dbReference type="SUPFAM" id="SSF109854">
    <property type="entry name" value="DinB/YfiT-like putative metalloenzymes"/>
    <property type="match status" value="1"/>
</dbReference>
<evidence type="ECO:0000313" key="3">
    <source>
        <dbReference type="Proteomes" id="UP001275436"/>
    </source>
</evidence>
<reference evidence="2 3" key="1">
    <citation type="submission" date="2023-02" db="EMBL/GenBank/DDBJ databases">
        <title>Oceanobacillus kimchii IFOP_LL358 isolated form Alexandrium catenella lab strain.</title>
        <authorList>
            <person name="Gajardo G."/>
            <person name="Ueki S."/>
            <person name="Maruyama F."/>
        </authorList>
    </citation>
    <scope>NUCLEOTIDE SEQUENCE [LARGE SCALE GENOMIC DNA]</scope>
    <source>
        <strain evidence="2 3">IFOP_LL358</strain>
    </source>
</reference>
<dbReference type="RefSeq" id="WP_077596698.1">
    <property type="nucleotide sequence ID" value="NZ_CP183888.1"/>
</dbReference>
<dbReference type="Proteomes" id="UP001275436">
    <property type="component" value="Unassembled WGS sequence"/>
</dbReference>
<dbReference type="Pfam" id="PF12867">
    <property type="entry name" value="DinB_2"/>
    <property type="match status" value="1"/>
</dbReference>
<evidence type="ECO:0000259" key="1">
    <source>
        <dbReference type="Pfam" id="PF12867"/>
    </source>
</evidence>
<dbReference type="InterPro" id="IPR034660">
    <property type="entry name" value="DinB/YfiT-like"/>
</dbReference>
<dbReference type="Gene3D" id="1.20.120.450">
    <property type="entry name" value="dinb family like domain"/>
    <property type="match status" value="1"/>
</dbReference>
<accession>A0ABQ5TEH3</accession>
<name>A0ABQ5TEH3_9BACI</name>
<dbReference type="InterPro" id="IPR024775">
    <property type="entry name" value="DinB-like"/>
</dbReference>
<protein>
    <recommendedName>
        <fullName evidence="1">DinB-like domain-containing protein</fullName>
    </recommendedName>
</protein>
<feature type="domain" description="DinB-like" evidence="1">
    <location>
        <begin position="23"/>
        <end position="142"/>
    </location>
</feature>
<sequence length="149" mass="17493">MSNIQDLENMIQKVESIRSENNEVLQDPIKEEKWSIREIIGHLYGWDIYNAEEMVPLMKHEETLPEFPEHDLFNAQVIQGLDGFSVEEIIAMFIDERRKLVERLENVDPNARFTIGSGKRRFSAESFASIFVKHDNHHLKQIQQKISEV</sequence>